<dbReference type="EMBL" id="JBHSGN010000113">
    <property type="protein sequence ID" value="MFC4675694.1"/>
    <property type="molecule type" value="Genomic_DNA"/>
</dbReference>
<evidence type="ECO:0008006" key="3">
    <source>
        <dbReference type="Google" id="ProtNLM"/>
    </source>
</evidence>
<evidence type="ECO:0000313" key="2">
    <source>
        <dbReference type="Proteomes" id="UP001596023"/>
    </source>
</evidence>
<name>A0ABV9L0E9_9BACT</name>
<dbReference type="Proteomes" id="UP001596023">
    <property type="component" value="Unassembled WGS sequence"/>
</dbReference>
<protein>
    <recommendedName>
        <fullName evidence="3">DNA-binding protein</fullName>
    </recommendedName>
</protein>
<accession>A0ABV9L0E9</accession>
<evidence type="ECO:0000313" key="1">
    <source>
        <dbReference type="EMBL" id="MFC4675694.1"/>
    </source>
</evidence>
<organism evidence="1 2">
    <name type="scientific">Dysgonomonas termitidis</name>
    <dbReference type="NCBI Taxonomy" id="1516126"/>
    <lineage>
        <taxon>Bacteria</taxon>
        <taxon>Pseudomonadati</taxon>
        <taxon>Bacteroidota</taxon>
        <taxon>Bacteroidia</taxon>
        <taxon>Bacteroidales</taxon>
        <taxon>Dysgonomonadaceae</taxon>
        <taxon>Dysgonomonas</taxon>
    </lineage>
</organism>
<comment type="caution">
    <text evidence="1">The sequence shown here is derived from an EMBL/GenBank/DDBJ whole genome shotgun (WGS) entry which is preliminary data.</text>
</comment>
<reference evidence="2" key="1">
    <citation type="journal article" date="2019" name="Int. J. Syst. Evol. Microbiol.">
        <title>The Global Catalogue of Microorganisms (GCM) 10K type strain sequencing project: providing services to taxonomists for standard genome sequencing and annotation.</title>
        <authorList>
            <consortium name="The Broad Institute Genomics Platform"/>
            <consortium name="The Broad Institute Genome Sequencing Center for Infectious Disease"/>
            <person name="Wu L."/>
            <person name="Ma J."/>
        </authorList>
    </citation>
    <scope>NUCLEOTIDE SEQUENCE [LARGE SCALE GENOMIC DNA]</scope>
    <source>
        <strain evidence="2">CCUG 66188</strain>
    </source>
</reference>
<sequence>METIIVTTESDIEKIIERIIDRKFPKSLISELEKTFSINQTAKMLKRSHKKISDLVAAGILKTTPDKRIYESSIIKYCQNK</sequence>
<keyword evidence="2" id="KW-1185">Reference proteome</keyword>
<proteinExistence type="predicted"/>
<gene>
    <name evidence="1" type="ORF">ACFO6W_18560</name>
</gene>
<dbReference type="RefSeq" id="WP_379999158.1">
    <property type="nucleotide sequence ID" value="NZ_JBHSGN010000113.1"/>
</dbReference>